<organism evidence="3 4">
    <name type="scientific">Segatella maculosa OT 289</name>
    <dbReference type="NCBI Taxonomy" id="999422"/>
    <lineage>
        <taxon>Bacteria</taxon>
        <taxon>Pseudomonadati</taxon>
        <taxon>Bacteroidota</taxon>
        <taxon>Bacteroidia</taxon>
        <taxon>Bacteroidales</taxon>
        <taxon>Prevotellaceae</taxon>
        <taxon>Segatella</taxon>
    </lineage>
</organism>
<dbReference type="InterPro" id="IPR041497">
    <property type="entry name" value="Thump-like"/>
</dbReference>
<evidence type="ECO:0000259" key="1">
    <source>
        <dbReference type="Pfam" id="PF18096"/>
    </source>
</evidence>
<dbReference type="Pfam" id="PF22013">
    <property type="entry name" value="PG_1098_Fer"/>
    <property type="match status" value="1"/>
</dbReference>
<dbReference type="HOGENOM" id="CLU_038123_0_0_10"/>
<dbReference type="Gene3D" id="1.10.10.1110">
    <property type="entry name" value="Methyltransferase PG1098, N-terminal domain"/>
    <property type="match status" value="1"/>
</dbReference>
<dbReference type="Gene3D" id="3.40.50.150">
    <property type="entry name" value="Vaccinia Virus protein VP39"/>
    <property type="match status" value="1"/>
</dbReference>
<comment type="caution">
    <text evidence="3">The sequence shown here is derived from an EMBL/GenBank/DDBJ whole genome shotgun (WGS) entry which is preliminary data.</text>
</comment>
<dbReference type="Proteomes" id="UP000003167">
    <property type="component" value="Unassembled WGS sequence"/>
</dbReference>
<feature type="domain" description="THUMP-like" evidence="1">
    <location>
        <begin position="334"/>
        <end position="404"/>
    </location>
</feature>
<dbReference type="STRING" id="999422.HMPREF9944_00753"/>
<dbReference type="AlphaFoldDB" id="H1HKQ9"/>
<dbReference type="InterPro" id="IPR054168">
    <property type="entry name" value="PG_1098_Fer"/>
</dbReference>
<evidence type="ECO:0000259" key="2">
    <source>
        <dbReference type="Pfam" id="PF22013"/>
    </source>
</evidence>
<name>H1HKQ9_9BACT</name>
<protein>
    <submittedName>
        <fullName evidence="3">Uncharacterized protein</fullName>
    </submittedName>
</protein>
<dbReference type="Pfam" id="PF18096">
    <property type="entry name" value="Thump_like"/>
    <property type="match status" value="1"/>
</dbReference>
<sequence>MACSANVDLEALRMKNIAFIKQHRTDDVRTLALQASKYPEVDMPFVLEQIQGWQTARRKLPGWAMEGVLFPPHLAMEQCSSEATARYKCGIVERLISAEERQNGMMADLTGGFGVDFSYMARGFGKAVYVERQERLCALARHNFDCLGVKKAEVVHGDGIAYLHGLQEKVALLYLDPARRNVHGSKTYAIEDCSPDVAALSDRLLERANLVLIKLSPMLDWHAAVERMKHVCEVHIVSVGGECKELLLVMRQNGGELRLFCGNDDAIFACNPSEESGRMPMTNDVKAGLWLYEPNASVMKGGCFGVLAERFKVKGVGRNSHLFVADGPVKGFPGRGFEIVAVSSMNRKELKEKLGGLEKANVTVRNFPLNVAELRKRLRLKEGGDRYLFATTVGGNHTLIFCKKQG</sequence>
<dbReference type="RefSeq" id="WP_008564513.1">
    <property type="nucleotide sequence ID" value="NZ_JH594501.1"/>
</dbReference>
<keyword evidence="4" id="KW-1185">Reference proteome</keyword>
<dbReference type="InterPro" id="IPR029063">
    <property type="entry name" value="SAM-dependent_MTases_sf"/>
</dbReference>
<reference evidence="3 4" key="1">
    <citation type="submission" date="2011-12" db="EMBL/GenBank/DDBJ databases">
        <title>The Genome Sequence of Prevotella maculosa OT 289.</title>
        <authorList>
            <consortium name="The Broad Institute Genome Sequencing Platform"/>
            <person name="Earl A."/>
            <person name="Ward D."/>
            <person name="Feldgarden M."/>
            <person name="Gevers D."/>
            <person name="Izard J."/>
            <person name="Blanton J.M."/>
            <person name="Mathney J."/>
            <person name="Tanner A.C."/>
            <person name="Dewhirst F.E."/>
            <person name="Young S.K."/>
            <person name="Zeng Q."/>
            <person name="Gargeya S."/>
            <person name="Fitzgerald M."/>
            <person name="Haas B."/>
            <person name="Abouelleil A."/>
            <person name="Alvarado L."/>
            <person name="Arachchi H.M."/>
            <person name="Berlin A."/>
            <person name="Chapman S.B."/>
            <person name="Gearin G."/>
            <person name="Goldberg J."/>
            <person name="Griggs A."/>
            <person name="Gujja S."/>
            <person name="Hansen M."/>
            <person name="Heiman D."/>
            <person name="Howarth C."/>
            <person name="Larimer J."/>
            <person name="Lui A."/>
            <person name="MacDonald P.J.P."/>
            <person name="McCowen C."/>
            <person name="Montmayeur A."/>
            <person name="Murphy C."/>
            <person name="Neiman D."/>
            <person name="Pearson M."/>
            <person name="Priest M."/>
            <person name="Roberts A."/>
            <person name="Saif S."/>
            <person name="Shea T."/>
            <person name="Sisk P."/>
            <person name="Stolte C."/>
            <person name="Sykes S."/>
            <person name="Wortman J."/>
            <person name="Nusbaum C."/>
            <person name="Birren B."/>
        </authorList>
    </citation>
    <scope>NUCLEOTIDE SEQUENCE [LARGE SCALE GENOMIC DNA]</scope>
    <source>
        <strain evidence="3 4">OT 289</strain>
    </source>
</reference>
<feature type="domain" description="PG-1098 ferredoxin-like" evidence="2">
    <location>
        <begin position="290"/>
        <end position="333"/>
    </location>
</feature>
<dbReference type="SUPFAM" id="SSF53335">
    <property type="entry name" value="S-adenosyl-L-methionine-dependent methyltransferases"/>
    <property type="match status" value="1"/>
</dbReference>
<dbReference type="EMBL" id="AGEK01000016">
    <property type="protein sequence ID" value="EHO73160.1"/>
    <property type="molecule type" value="Genomic_DNA"/>
</dbReference>
<dbReference type="PATRIC" id="fig|999422.3.peg.772"/>
<proteinExistence type="predicted"/>
<accession>H1HKQ9</accession>
<evidence type="ECO:0000313" key="3">
    <source>
        <dbReference type="EMBL" id="EHO73160.1"/>
    </source>
</evidence>
<gene>
    <name evidence="3" type="ORF">HMPREF9944_00753</name>
</gene>
<evidence type="ECO:0000313" key="4">
    <source>
        <dbReference type="Proteomes" id="UP000003167"/>
    </source>
</evidence>